<feature type="signal peptide" evidence="1">
    <location>
        <begin position="1"/>
        <end position="17"/>
    </location>
</feature>
<comment type="caution">
    <text evidence="2">The sequence shown here is derived from an EMBL/GenBank/DDBJ whole genome shotgun (WGS) entry which is preliminary data.</text>
</comment>
<evidence type="ECO:0000313" key="3">
    <source>
        <dbReference type="Proteomes" id="UP000281245"/>
    </source>
</evidence>
<name>A0A3M6WT59_HORWE</name>
<evidence type="ECO:0000256" key="1">
    <source>
        <dbReference type="SAM" id="SignalP"/>
    </source>
</evidence>
<gene>
    <name evidence="2" type="ORF">D0869_06531</name>
</gene>
<dbReference type="EMBL" id="QWIJ01000484">
    <property type="protein sequence ID" value="RMX81814.1"/>
    <property type="molecule type" value="Genomic_DNA"/>
</dbReference>
<organism evidence="2 3">
    <name type="scientific">Hortaea werneckii</name>
    <name type="common">Black yeast</name>
    <name type="synonym">Cladosporium werneckii</name>
    <dbReference type="NCBI Taxonomy" id="91943"/>
    <lineage>
        <taxon>Eukaryota</taxon>
        <taxon>Fungi</taxon>
        <taxon>Dikarya</taxon>
        <taxon>Ascomycota</taxon>
        <taxon>Pezizomycotina</taxon>
        <taxon>Dothideomycetes</taxon>
        <taxon>Dothideomycetidae</taxon>
        <taxon>Mycosphaerellales</taxon>
        <taxon>Teratosphaeriaceae</taxon>
        <taxon>Hortaea</taxon>
    </lineage>
</organism>
<dbReference type="AlphaFoldDB" id="A0A3M6WT59"/>
<dbReference type="VEuPathDB" id="FungiDB:BTJ68_11223"/>
<keyword evidence="1" id="KW-0732">Signal</keyword>
<sequence>MLPALLWLVALLTSVKAQSAKPACLDACLPPTSQLQAVCSSNTLPLVLDCVNSTCTHTYLASHMTLAYTPKILYSCQQSLVPGATEPGDTLTLHGDGGCKTSPYAFRSFVTDGGSQAMARACHVEIYANEGCEGESTQLSLSDLEEGGCQFTGGKSAKMISALTHLRAMCPRMMANYADFNDTSISTLTSLPALASTNETAKPFTAYSTMTGGNDIGVLATAEPYTGMATKTAQVSIAALTLLCVVFATL</sequence>
<dbReference type="OrthoDB" id="3901149at2759"/>
<reference evidence="2 3" key="1">
    <citation type="journal article" date="2018" name="BMC Genomics">
        <title>Genomic evidence for intraspecific hybridization in a clonal and extremely halotolerant yeast.</title>
        <authorList>
            <person name="Gostincar C."/>
            <person name="Stajich J.E."/>
            <person name="Zupancic J."/>
            <person name="Zalar P."/>
            <person name="Gunde-Cimerman N."/>
        </authorList>
    </citation>
    <scope>NUCLEOTIDE SEQUENCE [LARGE SCALE GENOMIC DNA]</scope>
    <source>
        <strain evidence="2 3">EXF-6656</strain>
    </source>
</reference>
<evidence type="ECO:0000313" key="2">
    <source>
        <dbReference type="EMBL" id="RMX81814.1"/>
    </source>
</evidence>
<feature type="chain" id="PRO_5018084658" description="Extracellular membrane protein CFEM domain-containing protein" evidence="1">
    <location>
        <begin position="18"/>
        <end position="250"/>
    </location>
</feature>
<accession>A0A3M6WT59</accession>
<protein>
    <recommendedName>
        <fullName evidence="4">Extracellular membrane protein CFEM domain-containing protein</fullName>
    </recommendedName>
</protein>
<dbReference type="Proteomes" id="UP000281245">
    <property type="component" value="Unassembled WGS sequence"/>
</dbReference>
<evidence type="ECO:0008006" key="4">
    <source>
        <dbReference type="Google" id="ProtNLM"/>
    </source>
</evidence>
<proteinExistence type="predicted"/>